<dbReference type="EMBL" id="AWSV01000154">
    <property type="protein sequence ID" value="ERI81746.1"/>
    <property type="molecule type" value="Genomic_DNA"/>
</dbReference>
<sequence length="923" mass="104319">MPVVTNYTAKDYRSGLQNWALAQGPNGEMYVGNNTGLLCFDGYMWTKYPMPGSQTVRSVLVDGDRIYVGAYEDFGYFTRNSFGSLEYTSLWSRPENGETHNDEIWNILKAGGSIYFQSFSSWFRYDGQKVTAHYDPDRLPLYFHQAHGNIYVQLVNGDFCLLENDEYKPLITREELGGDAVVALIPTSGGRMILCTEWHGLFDYDGRKLTPRLTGIDGELKNRQVNRAVMIPSDSTIVIGTIRNGIYAIDSKGRQRWHCNVSNRLCNNSVLRLFCDRDNNVWAALDTGIALIHTGSPFSALIPGRNSQSLGMVYGVNAFNGNLYIATNQSAWLYPFTTETIVPIQGAEGHNWHVTAFDSQVLLGNNFGTKAIEGAVAYGIPGVETGSTCLRKCVINEQEVLLESSYYDLRIYRKTGGKWTFSHAVDGFRSPVRQFEVDHSGTIWAAHMSLGIYKITLSKDLHKVAGCDYIKSLSDNAKGRSLMHVVKIRGRVVFSDSEKTYTYDDIKQAIVPFTQLNAILHGGINSAASVDDNTYWLADHRGYSLIRYDKGRFVLVRFVPASFFGLECNENNSHVYVDDDIVYFCLNNGVGRLDMRHAEVEAGEGRALQISAVTSLSRDHSLHLLPVTSGKEANEKVRGDVTFRLSYPDFNGESLTFHYCLAGGSPALESTSAQPVVTYGSLEYGDYRFTASVKSIDGRELGFAEYYFCKPRPFYLSVYAWAAYLFLALVLVFLYSRWHTSRMMRKRNKEYEEEKIKQDFKMLEQEHIIARQQQQLLESELSAKGKELASLALDAVASNKAVESLREAMLQQERKGSVSRRDVEAILSQISGSVNDEEFWDIYRKNFDLIHKNFFRNLRKQYPTLTPGDLKFCALLRLNLSTKDIAQFTNLTVRGVEAARYRLRKKLSIPEGSTLVDFFIDFE</sequence>
<dbReference type="SUPFAM" id="SSF101898">
    <property type="entry name" value="NHL repeat"/>
    <property type="match status" value="1"/>
</dbReference>
<dbReference type="HOGENOM" id="CLU_013623_0_0_10"/>
<keyword evidence="1" id="KW-0812">Transmembrane</keyword>
<dbReference type="Proteomes" id="UP000016496">
    <property type="component" value="Unassembled WGS sequence"/>
</dbReference>
<evidence type="ECO:0000256" key="1">
    <source>
        <dbReference type="SAM" id="Phobius"/>
    </source>
</evidence>
<dbReference type="GO" id="GO:0006355">
    <property type="term" value="P:regulation of DNA-templated transcription"/>
    <property type="evidence" value="ECO:0007669"/>
    <property type="project" value="InterPro"/>
</dbReference>
<keyword evidence="1" id="KW-0472">Membrane</keyword>
<feature type="transmembrane region" description="Helical" evidence="1">
    <location>
        <begin position="718"/>
        <end position="738"/>
    </location>
</feature>
<evidence type="ECO:0000313" key="2">
    <source>
        <dbReference type="EMBL" id="ERI81746.1"/>
    </source>
</evidence>
<dbReference type="InterPro" id="IPR015943">
    <property type="entry name" value="WD40/YVTN_repeat-like_dom_sf"/>
</dbReference>
<dbReference type="PATRIC" id="fig|1321819.3.peg.2708"/>
<dbReference type="Gene3D" id="2.60.40.10">
    <property type="entry name" value="Immunoglobulins"/>
    <property type="match status" value="1"/>
</dbReference>
<name>U2DPY2_9BACE</name>
<reference evidence="2 3" key="1">
    <citation type="submission" date="2013-08" db="EMBL/GenBank/DDBJ databases">
        <authorList>
            <person name="Weinstock G."/>
            <person name="Sodergren E."/>
            <person name="Wylie T."/>
            <person name="Fulton L."/>
            <person name="Fulton R."/>
            <person name="Fronick C."/>
            <person name="O'Laughlin M."/>
            <person name="Godfrey J."/>
            <person name="Miner T."/>
            <person name="Herter B."/>
            <person name="Appelbaum E."/>
            <person name="Cordes M."/>
            <person name="Lek S."/>
            <person name="Wollam A."/>
            <person name="Pepin K.H."/>
            <person name="Palsikar V.B."/>
            <person name="Mitreva M."/>
            <person name="Wilson R.K."/>
        </authorList>
    </citation>
    <scope>NUCLEOTIDE SEQUENCE [LARGE SCALE GENOMIC DNA]</scope>
    <source>
        <strain evidence="2 3">F0041</strain>
    </source>
</reference>
<dbReference type="GO" id="GO:0003677">
    <property type="term" value="F:DNA binding"/>
    <property type="evidence" value="ECO:0007669"/>
    <property type="project" value="InterPro"/>
</dbReference>
<dbReference type="Gene3D" id="2.130.10.10">
    <property type="entry name" value="YVTN repeat-like/Quinoprotein amine dehydrogenase"/>
    <property type="match status" value="1"/>
</dbReference>
<protein>
    <submittedName>
        <fullName evidence="2">Two component regulator propeller</fullName>
    </submittedName>
</protein>
<dbReference type="AlphaFoldDB" id="U2DPY2"/>
<dbReference type="InterPro" id="IPR016032">
    <property type="entry name" value="Sig_transdc_resp-reg_C-effctor"/>
</dbReference>
<organism evidence="2 3">
    <name type="scientific">Bacteroides pyogenes F0041</name>
    <dbReference type="NCBI Taxonomy" id="1321819"/>
    <lineage>
        <taxon>Bacteria</taxon>
        <taxon>Pseudomonadati</taxon>
        <taxon>Bacteroidota</taxon>
        <taxon>Bacteroidia</taxon>
        <taxon>Bacteroidales</taxon>
        <taxon>Bacteroidaceae</taxon>
        <taxon>Bacteroides</taxon>
    </lineage>
</organism>
<gene>
    <name evidence="2" type="ORF">HMPREF1981_02932</name>
</gene>
<comment type="caution">
    <text evidence="2">The sequence shown here is derived from an EMBL/GenBank/DDBJ whole genome shotgun (WGS) entry which is preliminary data.</text>
</comment>
<evidence type="ECO:0000313" key="3">
    <source>
        <dbReference type="Proteomes" id="UP000016496"/>
    </source>
</evidence>
<dbReference type="OrthoDB" id="1090267at2"/>
<dbReference type="SUPFAM" id="SSF63829">
    <property type="entry name" value="Calcium-dependent phosphotriesterase"/>
    <property type="match status" value="1"/>
</dbReference>
<dbReference type="InterPro" id="IPR013783">
    <property type="entry name" value="Ig-like_fold"/>
</dbReference>
<accession>U2DPY2</accession>
<dbReference type="SUPFAM" id="SSF46894">
    <property type="entry name" value="C-terminal effector domain of the bipartite response regulators"/>
    <property type="match status" value="1"/>
</dbReference>
<proteinExistence type="predicted"/>
<keyword evidence="1" id="KW-1133">Transmembrane helix</keyword>